<feature type="transmembrane region" description="Helical" evidence="8">
    <location>
        <begin position="163"/>
        <end position="186"/>
    </location>
</feature>
<organism evidence="10 11">
    <name type="scientific">Wenzhouxiangella limi</name>
    <dbReference type="NCBI Taxonomy" id="2707351"/>
    <lineage>
        <taxon>Bacteria</taxon>
        <taxon>Pseudomonadati</taxon>
        <taxon>Pseudomonadota</taxon>
        <taxon>Gammaproteobacteria</taxon>
        <taxon>Chromatiales</taxon>
        <taxon>Wenzhouxiangellaceae</taxon>
        <taxon>Wenzhouxiangella</taxon>
    </lineage>
</organism>
<dbReference type="AlphaFoldDB" id="A0A845V2T8"/>
<dbReference type="RefSeq" id="WP_164212397.1">
    <property type="nucleotide sequence ID" value="NZ_JAAGSC010000044.1"/>
</dbReference>
<dbReference type="PANTHER" id="PTHR30012">
    <property type="entry name" value="GENERAL SECRETION PATHWAY PROTEIN"/>
    <property type="match status" value="1"/>
</dbReference>
<keyword evidence="3" id="KW-1003">Cell membrane</keyword>
<comment type="caution">
    <text evidence="10">The sequence shown here is derived from an EMBL/GenBank/DDBJ whole genome shotgun (WGS) entry which is preliminary data.</text>
</comment>
<dbReference type="InterPro" id="IPR011850">
    <property type="entry name" value="T2SS_GspF"/>
</dbReference>
<keyword evidence="5 8" id="KW-0812">Transmembrane</keyword>
<evidence type="ECO:0000256" key="8">
    <source>
        <dbReference type="SAM" id="Phobius"/>
    </source>
</evidence>
<dbReference type="Gene3D" id="1.20.81.30">
    <property type="entry name" value="Type II secretion system (T2SS), domain F"/>
    <property type="match status" value="2"/>
</dbReference>
<dbReference type="GO" id="GO:0015628">
    <property type="term" value="P:protein secretion by the type II secretion system"/>
    <property type="evidence" value="ECO:0007669"/>
    <property type="project" value="InterPro"/>
</dbReference>
<gene>
    <name evidence="10" type="primary">gspF</name>
    <name evidence="10" type="ORF">G3I74_14935</name>
</gene>
<protein>
    <submittedName>
        <fullName evidence="10">Type II secretion system inner membrane protein GspF</fullName>
    </submittedName>
</protein>
<evidence type="ECO:0000256" key="6">
    <source>
        <dbReference type="ARBA" id="ARBA00022989"/>
    </source>
</evidence>
<evidence type="ECO:0000256" key="5">
    <source>
        <dbReference type="ARBA" id="ARBA00022692"/>
    </source>
</evidence>
<dbReference type="InterPro" id="IPR003004">
    <property type="entry name" value="GspF/PilC"/>
</dbReference>
<dbReference type="InterPro" id="IPR018076">
    <property type="entry name" value="T2SS_GspF_dom"/>
</dbReference>
<feature type="domain" description="Type II secretion system protein GspF" evidence="9">
    <location>
        <begin position="65"/>
        <end position="187"/>
    </location>
</feature>
<dbReference type="EMBL" id="JAAGSC010000044">
    <property type="protein sequence ID" value="NDY97024.1"/>
    <property type="molecule type" value="Genomic_DNA"/>
</dbReference>
<keyword evidence="4" id="KW-0997">Cell inner membrane</keyword>
<evidence type="ECO:0000313" key="10">
    <source>
        <dbReference type="EMBL" id="NDY97024.1"/>
    </source>
</evidence>
<dbReference type="PRINTS" id="PR00812">
    <property type="entry name" value="BCTERIALGSPF"/>
</dbReference>
<dbReference type="Pfam" id="PF00482">
    <property type="entry name" value="T2SSF"/>
    <property type="match status" value="2"/>
</dbReference>
<accession>A0A845V2T8</accession>
<evidence type="ECO:0000256" key="1">
    <source>
        <dbReference type="ARBA" id="ARBA00004429"/>
    </source>
</evidence>
<dbReference type="NCBIfam" id="TIGR02120">
    <property type="entry name" value="GspF"/>
    <property type="match status" value="1"/>
</dbReference>
<keyword evidence="11" id="KW-1185">Reference proteome</keyword>
<feature type="transmembrane region" description="Helical" evidence="8">
    <location>
        <begin position="361"/>
        <end position="391"/>
    </location>
</feature>
<evidence type="ECO:0000256" key="3">
    <source>
        <dbReference type="ARBA" id="ARBA00022475"/>
    </source>
</evidence>
<keyword evidence="7 8" id="KW-0472">Membrane</keyword>
<evidence type="ECO:0000256" key="2">
    <source>
        <dbReference type="ARBA" id="ARBA00005745"/>
    </source>
</evidence>
<comment type="similarity">
    <text evidence="2">Belongs to the GSP F family.</text>
</comment>
<name>A0A845V2T8_9GAMM</name>
<reference evidence="10 11" key="1">
    <citation type="submission" date="2020-02" db="EMBL/GenBank/DDBJ databases">
        <authorList>
            <person name="Zhang X.-Y."/>
        </authorList>
    </citation>
    <scope>NUCLEOTIDE SEQUENCE [LARGE SCALE GENOMIC DNA]</scope>
    <source>
        <strain evidence="10 11">C33</strain>
    </source>
</reference>
<proteinExistence type="inferred from homology"/>
<evidence type="ECO:0000313" key="11">
    <source>
        <dbReference type="Proteomes" id="UP000484885"/>
    </source>
</evidence>
<comment type="subcellular location">
    <subcellularLocation>
        <location evidence="1">Cell inner membrane</location>
        <topology evidence="1">Multi-pass membrane protein</topology>
    </subcellularLocation>
</comment>
<evidence type="ECO:0000259" key="9">
    <source>
        <dbReference type="Pfam" id="PF00482"/>
    </source>
</evidence>
<dbReference type="InterPro" id="IPR042094">
    <property type="entry name" value="T2SS_GspF_sf"/>
</dbReference>
<dbReference type="FunFam" id="1.20.81.30:FF:000001">
    <property type="entry name" value="Type II secretion system protein F"/>
    <property type="match status" value="2"/>
</dbReference>
<dbReference type="GO" id="GO:0015627">
    <property type="term" value="C:type II protein secretion system complex"/>
    <property type="evidence" value="ECO:0007669"/>
    <property type="project" value="InterPro"/>
</dbReference>
<keyword evidence="6 8" id="KW-1133">Transmembrane helix</keyword>
<dbReference type="GO" id="GO:0005886">
    <property type="term" value="C:plasma membrane"/>
    <property type="evidence" value="ECO:0007669"/>
    <property type="project" value="UniProtKB-SubCell"/>
</dbReference>
<dbReference type="Proteomes" id="UP000484885">
    <property type="component" value="Unassembled WGS sequence"/>
</dbReference>
<evidence type="ECO:0000256" key="7">
    <source>
        <dbReference type="ARBA" id="ARBA00023136"/>
    </source>
</evidence>
<dbReference type="PANTHER" id="PTHR30012:SF0">
    <property type="entry name" value="TYPE II SECRETION SYSTEM PROTEIN F-RELATED"/>
    <property type="match status" value="1"/>
</dbReference>
<feature type="transmembrane region" description="Helical" evidence="8">
    <location>
        <begin position="214"/>
        <end position="236"/>
    </location>
</feature>
<feature type="domain" description="Type II secretion system protein GspF" evidence="9">
    <location>
        <begin position="267"/>
        <end position="389"/>
    </location>
</feature>
<sequence>MGAFEYQALAGDKSTRGVLQADTARAARSQLRERGLIPLEVRAVRAESAARLQLGGQGRERVLLLRQLATLLKAGLTLEEVLSVLIEQSEGGLIRRQLGAIRARVMEGQSLSVAMAEHPRLFPPVFTASIAAGERAGQLEAVLARLADHAEQREAMNRGLGLALIYPILLSVIAIAVVWGLIGFVVPRVVGVFEQAAQELPLLTRSLLGLSEAIASWGWLALIVLLALIVAAVLLLRRPGPRLVIDRWLLRVPVLGRLIRARQTASFTRTLAILVSSAVPLVEALKVSAAVVGNRVVQADVERAAAQVREGVSLSAALQDSAWLPPVARRLISGGERSGELAPMLEHAAAMQERELNSATTVLLAVLQPLLILLVGLMVLYIVLAIMLPILSMSQLLA</sequence>
<evidence type="ECO:0000256" key="4">
    <source>
        <dbReference type="ARBA" id="ARBA00022519"/>
    </source>
</evidence>